<gene>
    <name evidence="13" type="primary">mdtA</name>
    <name evidence="13" type="ORF">ETQ85_25030</name>
</gene>
<dbReference type="Gene3D" id="2.40.30.170">
    <property type="match status" value="1"/>
</dbReference>
<keyword evidence="6" id="KW-0472">Membrane</keyword>
<dbReference type="InterPro" id="IPR006143">
    <property type="entry name" value="RND_pump_MFP"/>
</dbReference>
<dbReference type="AlphaFoldDB" id="A0A6C2CB08"/>
<dbReference type="PANTHER" id="PTHR30469">
    <property type="entry name" value="MULTIDRUG RESISTANCE PROTEIN MDTA"/>
    <property type="match status" value="1"/>
</dbReference>
<accession>A0A6C2CB08</accession>
<evidence type="ECO:0000256" key="8">
    <source>
        <dbReference type="SAM" id="SignalP"/>
    </source>
</evidence>
<sequence length="422" mass="44824">MKKKIIWTTLALILATTAGGVAYYGTAPAAETKTADKALKADGPQRGKGGRNRDQGNRPVPVLAADTRLGDIDVTVNAIGTVTAFNTVTIKPRVDGQLQRVAFRDGQIVKSGEVLAEIDPRPFAAALDQASGQLKRDEALLANARLDLERYKGLLAKDSIARQQVDAQEAQVRQLEGTVQTDRALVDTARLNLSFTKVSAPVSGTLGLRQVDAGNMVRAADTGGLVIITQTQPISVFFSIPAGNLPAVRERIQAGKGLSVEAWDRDGRRKLAAGRLLSTDNLIDTSTGTIKLKAQFDNKDNALFPNQFVSARLRVDTRHDALLIPSAAILKGAQGNFVYVLNEQDKTVSSRQVVTGPATADTVSIESGLSAGEKIVVDGVDRLRDGAPVELSTPESRQGGERRGKGGPGGNGEPRGERKKPA</sequence>
<evidence type="ECO:0000313" key="14">
    <source>
        <dbReference type="Proteomes" id="UP000389128"/>
    </source>
</evidence>
<evidence type="ECO:0000256" key="7">
    <source>
        <dbReference type="SAM" id="MobiDB-lite"/>
    </source>
</evidence>
<evidence type="ECO:0000259" key="12">
    <source>
        <dbReference type="Pfam" id="PF25967"/>
    </source>
</evidence>
<reference evidence="13 14" key="1">
    <citation type="submission" date="2019-01" db="EMBL/GenBank/DDBJ databases">
        <title>Zoogloea oleivorans genome sequencing and assembly.</title>
        <authorList>
            <person name="Tancsics A."/>
            <person name="Farkas M."/>
            <person name="Kriszt B."/>
            <person name="Maroti G."/>
            <person name="Horvath B."/>
        </authorList>
    </citation>
    <scope>NUCLEOTIDE SEQUENCE [LARGE SCALE GENOMIC DNA]</scope>
    <source>
        <strain evidence="13 14">Buc</strain>
    </source>
</reference>
<feature type="domain" description="Multidrug resistance protein MdtA-like alpha-helical hairpin" evidence="9">
    <location>
        <begin position="127"/>
        <end position="196"/>
    </location>
</feature>
<feature type="signal peptide" evidence="8">
    <location>
        <begin position="1"/>
        <end position="29"/>
    </location>
</feature>
<dbReference type="GO" id="GO:1990281">
    <property type="term" value="C:efflux pump complex"/>
    <property type="evidence" value="ECO:0007669"/>
    <property type="project" value="TreeGrafter"/>
</dbReference>
<feature type="region of interest" description="Disordered" evidence="7">
    <location>
        <begin position="35"/>
        <end position="59"/>
    </location>
</feature>
<dbReference type="FunFam" id="2.40.420.20:FF:000001">
    <property type="entry name" value="Efflux RND transporter periplasmic adaptor subunit"/>
    <property type="match status" value="1"/>
</dbReference>
<dbReference type="Pfam" id="PF25876">
    <property type="entry name" value="HH_MFP_RND"/>
    <property type="match status" value="1"/>
</dbReference>
<evidence type="ECO:0000313" key="13">
    <source>
        <dbReference type="EMBL" id="TYC50772.1"/>
    </source>
</evidence>
<evidence type="ECO:0000256" key="6">
    <source>
        <dbReference type="ARBA" id="ARBA00023136"/>
    </source>
</evidence>
<comment type="caution">
    <text evidence="13">The sequence shown here is derived from an EMBL/GenBank/DDBJ whole genome shotgun (WGS) entry which is preliminary data.</text>
</comment>
<dbReference type="Pfam" id="PF25917">
    <property type="entry name" value="BSH_RND"/>
    <property type="match status" value="1"/>
</dbReference>
<dbReference type="Pfam" id="PF25967">
    <property type="entry name" value="RND-MFP_C"/>
    <property type="match status" value="1"/>
</dbReference>
<evidence type="ECO:0000259" key="11">
    <source>
        <dbReference type="Pfam" id="PF25944"/>
    </source>
</evidence>
<evidence type="ECO:0000259" key="9">
    <source>
        <dbReference type="Pfam" id="PF25876"/>
    </source>
</evidence>
<dbReference type="PANTHER" id="PTHR30469:SF12">
    <property type="entry name" value="MULTIDRUG RESISTANCE PROTEIN MDTA"/>
    <property type="match status" value="1"/>
</dbReference>
<dbReference type="OrthoDB" id="9783047at2"/>
<dbReference type="InterPro" id="IPR058627">
    <property type="entry name" value="MdtA-like_C"/>
</dbReference>
<feature type="compositionally biased region" description="Basic and acidic residues" evidence="7">
    <location>
        <begin position="35"/>
        <end position="56"/>
    </location>
</feature>
<evidence type="ECO:0000256" key="3">
    <source>
        <dbReference type="ARBA" id="ARBA00022448"/>
    </source>
</evidence>
<evidence type="ECO:0000256" key="2">
    <source>
        <dbReference type="ARBA" id="ARBA00009477"/>
    </source>
</evidence>
<name>A0A6C2CB08_9RHOO</name>
<dbReference type="NCBIfam" id="TIGR01730">
    <property type="entry name" value="RND_mfp"/>
    <property type="match status" value="1"/>
</dbReference>
<dbReference type="InterPro" id="IPR058626">
    <property type="entry name" value="MdtA-like_b-barrel"/>
</dbReference>
<dbReference type="InterPro" id="IPR058624">
    <property type="entry name" value="MdtA-like_HH"/>
</dbReference>
<dbReference type="GO" id="GO:0015562">
    <property type="term" value="F:efflux transmembrane transporter activity"/>
    <property type="evidence" value="ECO:0007669"/>
    <property type="project" value="TreeGrafter"/>
</dbReference>
<organism evidence="13 14">
    <name type="scientific">Zoogloea oleivorans</name>
    <dbReference type="NCBI Taxonomy" id="1552750"/>
    <lineage>
        <taxon>Bacteria</taxon>
        <taxon>Pseudomonadati</taxon>
        <taxon>Pseudomonadota</taxon>
        <taxon>Betaproteobacteria</taxon>
        <taxon>Rhodocyclales</taxon>
        <taxon>Zoogloeaceae</taxon>
        <taxon>Zoogloea</taxon>
    </lineage>
</organism>
<protein>
    <submittedName>
        <fullName evidence="13">MdtA/MuxA family multidrug efflux RND transporter periplasmic adaptor subunit</fullName>
    </submittedName>
</protein>
<dbReference type="Gene3D" id="1.10.287.470">
    <property type="entry name" value="Helix hairpin bin"/>
    <property type="match status" value="1"/>
</dbReference>
<dbReference type="EMBL" id="SDKK01000049">
    <property type="protein sequence ID" value="TYC50772.1"/>
    <property type="molecule type" value="Genomic_DNA"/>
</dbReference>
<evidence type="ECO:0000256" key="1">
    <source>
        <dbReference type="ARBA" id="ARBA00004236"/>
    </source>
</evidence>
<feature type="region of interest" description="Disordered" evidence="7">
    <location>
        <begin position="383"/>
        <end position="422"/>
    </location>
</feature>
<evidence type="ECO:0000256" key="5">
    <source>
        <dbReference type="ARBA" id="ARBA00022519"/>
    </source>
</evidence>
<dbReference type="SUPFAM" id="SSF111369">
    <property type="entry name" value="HlyD-like secretion proteins"/>
    <property type="match status" value="1"/>
</dbReference>
<feature type="chain" id="PRO_5025640457" evidence="8">
    <location>
        <begin position="30"/>
        <end position="422"/>
    </location>
</feature>
<dbReference type="Proteomes" id="UP000389128">
    <property type="component" value="Unassembled WGS sequence"/>
</dbReference>
<keyword evidence="5" id="KW-0997">Cell inner membrane</keyword>
<dbReference type="InterPro" id="IPR058625">
    <property type="entry name" value="MdtA-like_BSH"/>
</dbReference>
<comment type="similarity">
    <text evidence="2">Belongs to the membrane fusion protein (MFP) (TC 8.A.1) family.</text>
</comment>
<feature type="domain" description="Multidrug resistance protein MdtA-like barrel-sandwich hybrid" evidence="10">
    <location>
        <begin position="86"/>
        <end position="229"/>
    </location>
</feature>
<comment type="subcellular location">
    <subcellularLocation>
        <location evidence="1">Cell membrane</location>
    </subcellularLocation>
</comment>
<proteinExistence type="inferred from homology"/>
<keyword evidence="3" id="KW-0813">Transport</keyword>
<dbReference type="Gene3D" id="2.40.50.100">
    <property type="match status" value="1"/>
</dbReference>
<dbReference type="Pfam" id="PF25944">
    <property type="entry name" value="Beta-barrel_RND"/>
    <property type="match status" value="1"/>
</dbReference>
<feature type="domain" description="Multidrug resistance protein MdtA-like beta-barrel" evidence="11">
    <location>
        <begin position="233"/>
        <end position="317"/>
    </location>
</feature>
<dbReference type="GO" id="GO:0030313">
    <property type="term" value="C:cell envelope"/>
    <property type="evidence" value="ECO:0007669"/>
    <property type="project" value="UniProtKB-SubCell"/>
</dbReference>
<evidence type="ECO:0000259" key="10">
    <source>
        <dbReference type="Pfam" id="PF25917"/>
    </source>
</evidence>
<dbReference type="Gene3D" id="2.40.420.20">
    <property type="match status" value="1"/>
</dbReference>
<keyword evidence="4" id="KW-1003">Cell membrane</keyword>
<evidence type="ECO:0000256" key="4">
    <source>
        <dbReference type="ARBA" id="ARBA00022475"/>
    </source>
</evidence>
<dbReference type="NCBIfam" id="NF008589">
    <property type="entry name" value="PRK11556.1"/>
    <property type="match status" value="1"/>
</dbReference>
<feature type="domain" description="Multidrug resistance protein MdtA-like C-terminal permuted SH3" evidence="12">
    <location>
        <begin position="320"/>
        <end position="382"/>
    </location>
</feature>
<keyword evidence="8" id="KW-0732">Signal</keyword>
<dbReference type="RefSeq" id="WP_148581730.1">
    <property type="nucleotide sequence ID" value="NZ_SDKK01000049.1"/>
</dbReference>
<keyword evidence="14" id="KW-1185">Reference proteome</keyword>